<dbReference type="EMBL" id="JBBUKT010000002">
    <property type="protein sequence ID" value="MEK7950410.1"/>
    <property type="molecule type" value="Genomic_DNA"/>
</dbReference>
<evidence type="ECO:0000313" key="2">
    <source>
        <dbReference type="Proteomes" id="UP001371305"/>
    </source>
</evidence>
<dbReference type="Proteomes" id="UP001371305">
    <property type="component" value="Unassembled WGS sequence"/>
</dbReference>
<dbReference type="RefSeq" id="WP_341403959.1">
    <property type="nucleotide sequence ID" value="NZ_JBBUKT010000002.1"/>
</dbReference>
<gene>
    <name evidence="1" type="ORF">WKV53_07880</name>
</gene>
<name>A0ABU9ARS5_9BACT</name>
<comment type="caution">
    <text evidence="1">The sequence shown here is derived from an EMBL/GenBank/DDBJ whole genome shotgun (WGS) entry which is preliminary data.</text>
</comment>
<accession>A0ABU9ARS5</accession>
<proteinExistence type="predicted"/>
<evidence type="ECO:0000313" key="1">
    <source>
        <dbReference type="EMBL" id="MEK7950410.1"/>
    </source>
</evidence>
<protein>
    <submittedName>
        <fullName evidence="1">Uncharacterized protein</fullName>
    </submittedName>
</protein>
<organism evidence="1 2">
    <name type="scientific">Luteolibacter soli</name>
    <dbReference type="NCBI Taxonomy" id="3135280"/>
    <lineage>
        <taxon>Bacteria</taxon>
        <taxon>Pseudomonadati</taxon>
        <taxon>Verrucomicrobiota</taxon>
        <taxon>Verrucomicrobiia</taxon>
        <taxon>Verrucomicrobiales</taxon>
        <taxon>Verrucomicrobiaceae</taxon>
        <taxon>Luteolibacter</taxon>
    </lineage>
</organism>
<reference evidence="1 2" key="1">
    <citation type="submission" date="2024-04" db="EMBL/GenBank/DDBJ databases">
        <title>Luteolibacter sp. isolated from soil.</title>
        <authorList>
            <person name="An J."/>
        </authorList>
    </citation>
    <scope>NUCLEOTIDE SEQUENCE [LARGE SCALE GENOMIC DNA]</scope>
    <source>
        <strain evidence="1 2">Y139</strain>
    </source>
</reference>
<keyword evidence="2" id="KW-1185">Reference proteome</keyword>
<sequence>MSDPTSFWPSFEQFTPTRSPSAILREIANDLHKRTGNLVGAAVVRTDAAQERFGYNLNIKAPALGSYTFWLLNIEHPLEMYPLEISVDEKVGVELGFGMEGWRHFKEVENEEGFLKALGLILGTVRVRQVVGALITQARDMKAPVSFNDDSDDIPF</sequence>